<dbReference type="InterPro" id="IPR002213">
    <property type="entry name" value="UDP_glucos_trans"/>
</dbReference>
<organism evidence="2 3">
    <name type="scientific">Paramarasmius palmivorus</name>
    <dbReference type="NCBI Taxonomy" id="297713"/>
    <lineage>
        <taxon>Eukaryota</taxon>
        <taxon>Fungi</taxon>
        <taxon>Dikarya</taxon>
        <taxon>Basidiomycota</taxon>
        <taxon>Agaricomycotina</taxon>
        <taxon>Agaricomycetes</taxon>
        <taxon>Agaricomycetidae</taxon>
        <taxon>Agaricales</taxon>
        <taxon>Marasmiineae</taxon>
        <taxon>Marasmiaceae</taxon>
        <taxon>Paramarasmius</taxon>
    </lineage>
</organism>
<proteinExistence type="predicted"/>
<name>A0AAW0BTT4_9AGAR</name>
<dbReference type="PANTHER" id="PTHR48045:SF34">
    <property type="entry name" value="ISOFLAVONE 7-O-GLUCOSYLTRANSFERASE 1-LIKE"/>
    <property type="match status" value="1"/>
</dbReference>
<gene>
    <name evidence="2" type="ORF">VNI00_014429</name>
</gene>
<dbReference type="EMBL" id="JAYKXP010000081">
    <property type="protein sequence ID" value="KAK7029552.1"/>
    <property type="molecule type" value="Genomic_DNA"/>
</dbReference>
<evidence type="ECO:0000313" key="2">
    <source>
        <dbReference type="EMBL" id="KAK7029552.1"/>
    </source>
</evidence>
<evidence type="ECO:0000256" key="1">
    <source>
        <dbReference type="ARBA" id="ARBA00022679"/>
    </source>
</evidence>
<reference evidence="2 3" key="1">
    <citation type="submission" date="2024-01" db="EMBL/GenBank/DDBJ databases">
        <title>A draft genome for a cacao thread blight-causing isolate of Paramarasmius palmivorus.</title>
        <authorList>
            <person name="Baruah I.K."/>
            <person name="Bukari Y."/>
            <person name="Amoako-Attah I."/>
            <person name="Meinhardt L.W."/>
            <person name="Bailey B.A."/>
            <person name="Cohen S.P."/>
        </authorList>
    </citation>
    <scope>NUCLEOTIDE SEQUENCE [LARGE SCALE GENOMIC DNA]</scope>
    <source>
        <strain evidence="2 3">GH-12</strain>
    </source>
</reference>
<dbReference type="Pfam" id="PF00201">
    <property type="entry name" value="UDPGT"/>
    <property type="match status" value="1"/>
</dbReference>
<comment type="caution">
    <text evidence="2">The sequence shown here is derived from an EMBL/GenBank/DDBJ whole genome shotgun (WGS) entry which is preliminary data.</text>
</comment>
<sequence>MHACTAWGHNKPLVTLAILIAEARKNAVVTILTNTPMHTKMMKELRNLPAKRFDAISHRIHIMDVGGRTGLQPYEEVEQVASSLVLLYKQSGDVRCLTSGRTIGGSELPPPSVAIVDPFATYALQALRSVASPQDVPILLWFTSTAGLAIYMGGPKELGGRFDYYKAMLDEEVKVKGRKLEEVVDQLMLPTRGDVVEIPGYPPVYDYELSPQEVSVAGHGYLVYNTRNAVQQVEGTITVATSVLEKDAVQAIRSHYQALGHEWINIGPLSVIPGVKTASAKDEEIESFLDRMEQQFGGQSVVYISFGSVWWPPQVETIWALLDELTDARVPFIMASGSSLAQVPEDVKQRAQESGNGMVVSWAPQEQILNHTATGWFLTHGGWNSTQEALIHKVPLIFWPIIGDQPLNAALLTLKYKAAFELLEVRTGERGTKRPYRCGSDDTVPRFAVDSAKEEFRRMIQSMKGEDGQRVRSNFLQLAEQVAKTWNDGGEAKEQLELFLKKICRLRKLQGKGHAL</sequence>
<accession>A0AAW0BTT4</accession>
<evidence type="ECO:0000313" key="3">
    <source>
        <dbReference type="Proteomes" id="UP001383192"/>
    </source>
</evidence>
<dbReference type="CDD" id="cd03784">
    <property type="entry name" value="GT1_Gtf-like"/>
    <property type="match status" value="1"/>
</dbReference>
<keyword evidence="3" id="KW-1185">Reference proteome</keyword>
<dbReference type="Proteomes" id="UP001383192">
    <property type="component" value="Unassembled WGS sequence"/>
</dbReference>
<dbReference type="SUPFAM" id="SSF53756">
    <property type="entry name" value="UDP-Glycosyltransferase/glycogen phosphorylase"/>
    <property type="match status" value="1"/>
</dbReference>
<evidence type="ECO:0008006" key="4">
    <source>
        <dbReference type="Google" id="ProtNLM"/>
    </source>
</evidence>
<keyword evidence="1" id="KW-0808">Transferase</keyword>
<dbReference type="GO" id="GO:0008194">
    <property type="term" value="F:UDP-glycosyltransferase activity"/>
    <property type="evidence" value="ECO:0007669"/>
    <property type="project" value="InterPro"/>
</dbReference>
<dbReference type="PANTHER" id="PTHR48045">
    <property type="entry name" value="UDP-GLYCOSYLTRANSFERASE 72B1"/>
    <property type="match status" value="1"/>
</dbReference>
<protein>
    <recommendedName>
        <fullName evidence="4">UDP-Glycosyltransferase/glycogen phosphorylase</fullName>
    </recommendedName>
</protein>
<dbReference type="Gene3D" id="3.40.50.2000">
    <property type="entry name" value="Glycogen Phosphorylase B"/>
    <property type="match status" value="2"/>
</dbReference>
<dbReference type="AlphaFoldDB" id="A0AAW0BTT4"/>